<name>A0A1R1L6Y2_9MICC</name>
<evidence type="ECO:0000313" key="9">
    <source>
        <dbReference type="EMBL" id="OMH23302.1"/>
    </source>
</evidence>
<evidence type="ECO:0000256" key="3">
    <source>
        <dbReference type="ARBA" id="ARBA00022679"/>
    </source>
</evidence>
<feature type="transmembrane region" description="Helical" evidence="8">
    <location>
        <begin position="189"/>
        <end position="219"/>
    </location>
</feature>
<keyword evidence="2" id="KW-1003">Cell membrane</keyword>
<dbReference type="AlphaFoldDB" id="A0A1R1L6Y2"/>
<accession>A0A1R1L6Y2</accession>
<sequence length="500" mass="55080">MTEQEPPGERGPSRPVRPGRFRVMRIVTPTRADPVLRGLTEVVGGPLGRHTAPGIVAPGFFTVERVVVVLTVVAAVLSVGVKQYCRVNGWQTPDHFYAACYSDWGELFRQRGLDQGVIPFVTPGQRFEYPVLLGVLAGLTALLVPGSGSSVARSTAYFDINAVLVGATWIIAVVATARMTHRRPWDAAMLAVAPAVIVSATINWDFWAVMLTALAMLAFARDRLVLAGVLIGLGTAVKLYPLLLLGAIVVLAFRTWRWRPLLLTTAGAAGSWLVVNLPLMLIDYPGWRYFLDFTRDRPAGFSSFWYVQTVMADRLRIGPLPVETINTLSTGLFVLCCVAIAVLGLTSPRRPRLAQLAFLIVAAFVVTNKVYSPQYVLWLVPLLALARPRWRSFLVWQVIEVLHWAATWLYLGQLTSGGNPQHNIDKLYYALAVIAHMLALLYLMVAVVREILRPDLDVVRAQGIDDPQGGPFARAAEVLPWLTRHRRPGPAARTDQRGDA</sequence>
<evidence type="ECO:0000313" key="10">
    <source>
        <dbReference type="Proteomes" id="UP000187085"/>
    </source>
</evidence>
<feature type="transmembrane region" description="Helical" evidence="8">
    <location>
        <begin position="391"/>
        <end position="411"/>
    </location>
</feature>
<evidence type="ECO:0000256" key="4">
    <source>
        <dbReference type="ARBA" id="ARBA00022692"/>
    </source>
</evidence>
<comment type="caution">
    <text evidence="9">The sequence shown here is derived from an EMBL/GenBank/DDBJ whole genome shotgun (WGS) entry which is preliminary data.</text>
</comment>
<evidence type="ECO:0000256" key="2">
    <source>
        <dbReference type="ARBA" id="ARBA00022475"/>
    </source>
</evidence>
<organism evidence="9 10">
    <name type="scientific">Tersicoccus phoenicis</name>
    <dbReference type="NCBI Taxonomy" id="554083"/>
    <lineage>
        <taxon>Bacteria</taxon>
        <taxon>Bacillati</taxon>
        <taxon>Actinomycetota</taxon>
        <taxon>Actinomycetes</taxon>
        <taxon>Micrococcales</taxon>
        <taxon>Micrococcaceae</taxon>
        <taxon>Tersicoccus</taxon>
    </lineage>
</organism>
<feature type="transmembrane region" description="Helical" evidence="8">
    <location>
        <begin position="353"/>
        <end position="371"/>
    </location>
</feature>
<feature type="transmembrane region" description="Helical" evidence="8">
    <location>
        <begin position="427"/>
        <end position="448"/>
    </location>
</feature>
<dbReference type="PIRSF" id="PIRSF010361">
    <property type="entry name" value="UCP010361"/>
    <property type="match status" value="1"/>
</dbReference>
<evidence type="ECO:0000256" key="7">
    <source>
        <dbReference type="ARBA" id="ARBA00024033"/>
    </source>
</evidence>
<keyword evidence="5 8" id="KW-1133">Transmembrane helix</keyword>
<evidence type="ECO:0000256" key="8">
    <source>
        <dbReference type="SAM" id="Phobius"/>
    </source>
</evidence>
<dbReference type="EMBL" id="MRDE01000076">
    <property type="protein sequence ID" value="OMH23302.1"/>
    <property type="molecule type" value="Genomic_DNA"/>
</dbReference>
<dbReference type="RefSeq" id="WP_076705305.1">
    <property type="nucleotide sequence ID" value="NZ_MRDE01000076.1"/>
</dbReference>
<feature type="transmembrane region" description="Helical" evidence="8">
    <location>
        <begin position="156"/>
        <end position="177"/>
    </location>
</feature>
<reference evidence="9 10" key="1">
    <citation type="submission" date="2016-12" db="EMBL/GenBank/DDBJ databases">
        <title>Draft genome of Tersicoccus phoenicis 1P05MA.</title>
        <authorList>
            <person name="Nakajima Y."/>
            <person name="Yoshizawa S."/>
            <person name="Nakamura K."/>
            <person name="Ogura Y."/>
            <person name="Hayashi T."/>
            <person name="Kogure K."/>
        </authorList>
    </citation>
    <scope>NUCLEOTIDE SEQUENCE [LARGE SCALE GENOMIC DNA]</scope>
    <source>
        <strain evidence="9 10">1p05MA</strain>
    </source>
</reference>
<proteinExistence type="inferred from homology"/>
<keyword evidence="4 8" id="KW-0812">Transmembrane</keyword>
<keyword evidence="10" id="KW-1185">Reference proteome</keyword>
<comment type="subcellular location">
    <subcellularLocation>
        <location evidence="1">Cell membrane</location>
        <topology evidence="1">Multi-pass membrane protein</topology>
    </subcellularLocation>
</comment>
<evidence type="ECO:0000256" key="5">
    <source>
        <dbReference type="ARBA" id="ARBA00022989"/>
    </source>
</evidence>
<dbReference type="GO" id="GO:0005886">
    <property type="term" value="C:plasma membrane"/>
    <property type="evidence" value="ECO:0007669"/>
    <property type="project" value="UniProtKB-SubCell"/>
</dbReference>
<evidence type="ECO:0000256" key="6">
    <source>
        <dbReference type="ARBA" id="ARBA00023136"/>
    </source>
</evidence>
<feature type="transmembrane region" description="Helical" evidence="8">
    <location>
        <begin position="260"/>
        <end position="282"/>
    </location>
</feature>
<dbReference type="Proteomes" id="UP000187085">
    <property type="component" value="Unassembled WGS sequence"/>
</dbReference>
<keyword evidence="3" id="KW-0808">Transferase</keyword>
<protein>
    <recommendedName>
        <fullName evidence="11">DUF2029 domain-containing protein</fullName>
    </recommendedName>
</protein>
<comment type="similarity">
    <text evidence="7">Belongs to the glycosyltransferase 87 family.</text>
</comment>
<evidence type="ECO:0000256" key="1">
    <source>
        <dbReference type="ARBA" id="ARBA00004651"/>
    </source>
</evidence>
<dbReference type="InterPro" id="IPR018584">
    <property type="entry name" value="GT87"/>
</dbReference>
<keyword evidence="6 8" id="KW-0472">Membrane</keyword>
<feature type="transmembrane region" description="Helical" evidence="8">
    <location>
        <begin position="127"/>
        <end position="144"/>
    </location>
</feature>
<feature type="transmembrane region" description="Helical" evidence="8">
    <location>
        <begin position="325"/>
        <end position="346"/>
    </location>
</feature>
<dbReference type="Pfam" id="PF09594">
    <property type="entry name" value="GT87"/>
    <property type="match status" value="1"/>
</dbReference>
<feature type="transmembrane region" description="Helical" evidence="8">
    <location>
        <begin position="225"/>
        <end position="253"/>
    </location>
</feature>
<dbReference type="GO" id="GO:0016758">
    <property type="term" value="F:hexosyltransferase activity"/>
    <property type="evidence" value="ECO:0007669"/>
    <property type="project" value="InterPro"/>
</dbReference>
<gene>
    <name evidence="9" type="ORF">BKD30_13215</name>
</gene>
<dbReference type="STRING" id="554083.BKD30_13215"/>
<evidence type="ECO:0008006" key="11">
    <source>
        <dbReference type="Google" id="ProtNLM"/>
    </source>
</evidence>
<dbReference type="InterPro" id="IPR016570">
    <property type="entry name" value="UCP010361"/>
</dbReference>